<feature type="binding site" evidence="11">
    <location>
        <position position="249"/>
    </location>
    <ligand>
        <name>FMN</name>
        <dbReference type="ChEBI" id="CHEBI:58210"/>
    </ligand>
</feature>
<comment type="pathway">
    <text evidence="3 11">Pyrimidine metabolism; UMP biosynthesis via de novo pathway; orotate from (S)-dihydroorotate (quinone route): step 1/1.</text>
</comment>
<dbReference type="NCBIfam" id="NF003645">
    <property type="entry name" value="PRK05286.1-2"/>
    <property type="match status" value="1"/>
</dbReference>
<dbReference type="SUPFAM" id="SSF51395">
    <property type="entry name" value="FMN-linked oxidoreductases"/>
    <property type="match status" value="1"/>
</dbReference>
<dbReference type="EMBL" id="LT629973">
    <property type="protein sequence ID" value="SEH93581.1"/>
    <property type="molecule type" value="Genomic_DNA"/>
</dbReference>
<evidence type="ECO:0000256" key="1">
    <source>
        <dbReference type="ARBA" id="ARBA00003125"/>
    </source>
</evidence>
<dbReference type="KEGG" id="agl:PYTT_1860"/>
<dbReference type="InterPro" id="IPR012135">
    <property type="entry name" value="Dihydroorotate_DH_1_2"/>
</dbReference>
<keyword evidence="15" id="KW-1185">Reference proteome</keyword>
<evidence type="ECO:0000259" key="13">
    <source>
        <dbReference type="Pfam" id="PF01180"/>
    </source>
</evidence>
<dbReference type="PANTHER" id="PTHR48109">
    <property type="entry name" value="DIHYDROOROTATE DEHYDROGENASE (QUINONE), MITOCHONDRIAL-RELATED"/>
    <property type="match status" value="1"/>
</dbReference>
<dbReference type="InterPro" id="IPR001295">
    <property type="entry name" value="Dihydroorotate_DH_CS"/>
</dbReference>
<dbReference type="InterPro" id="IPR005719">
    <property type="entry name" value="Dihydroorotate_DH_2"/>
</dbReference>
<dbReference type="GO" id="GO:0005886">
    <property type="term" value="C:plasma membrane"/>
    <property type="evidence" value="ECO:0007669"/>
    <property type="project" value="UniProtKB-SubCell"/>
</dbReference>
<feature type="binding site" evidence="11">
    <location>
        <position position="176"/>
    </location>
    <ligand>
        <name>substrate</name>
    </ligand>
</feature>
<dbReference type="NCBIfam" id="TIGR01036">
    <property type="entry name" value="pyrD_sub2"/>
    <property type="match status" value="1"/>
</dbReference>
<feature type="binding site" evidence="11">
    <location>
        <begin position="250"/>
        <end position="251"/>
    </location>
    <ligand>
        <name>substrate</name>
    </ligand>
</feature>
<dbReference type="OrthoDB" id="9802377at2"/>
<dbReference type="PROSITE" id="PS00912">
    <property type="entry name" value="DHODEHASE_2"/>
    <property type="match status" value="1"/>
</dbReference>
<dbReference type="InterPro" id="IPR005720">
    <property type="entry name" value="Dihydroorotate_DH_cat"/>
</dbReference>
<comment type="subunit">
    <text evidence="11">Monomer.</text>
</comment>
<dbReference type="InterPro" id="IPR050074">
    <property type="entry name" value="DHO_dehydrogenase"/>
</dbReference>
<dbReference type="PROSITE" id="PS00911">
    <property type="entry name" value="DHODEHASE_1"/>
    <property type="match status" value="1"/>
</dbReference>
<name>A0A1C7PDD9_9BACT</name>
<reference evidence="15" key="1">
    <citation type="submission" date="2016-09" db="EMBL/GenBank/DDBJ databases">
        <authorList>
            <person name="Koehorst J."/>
        </authorList>
    </citation>
    <scope>NUCLEOTIDE SEQUENCE [LARGE SCALE GENOMIC DNA]</scope>
</reference>
<keyword evidence="5 11" id="KW-0285">Flavoprotein</keyword>
<feature type="binding site" evidence="11">
    <location>
        <position position="181"/>
    </location>
    <ligand>
        <name>substrate</name>
    </ligand>
</feature>
<dbReference type="NCBIfam" id="NF003652">
    <property type="entry name" value="PRK05286.2-5"/>
    <property type="match status" value="1"/>
</dbReference>
<feature type="binding site" evidence="11">
    <location>
        <position position="272"/>
    </location>
    <ligand>
        <name>FMN</name>
        <dbReference type="ChEBI" id="CHEBI:58210"/>
    </ligand>
</feature>
<dbReference type="PATRIC" id="fig|1679444.3.peg.1831"/>
<evidence type="ECO:0000313" key="15">
    <source>
        <dbReference type="Proteomes" id="UP000176204"/>
    </source>
</evidence>
<dbReference type="Proteomes" id="UP000176204">
    <property type="component" value="Chromosome I"/>
</dbReference>
<keyword evidence="6 11" id="KW-0288">FMN</keyword>
<feature type="binding site" evidence="11">
    <location>
        <position position="301"/>
    </location>
    <ligand>
        <name>FMN</name>
        <dbReference type="ChEBI" id="CHEBI:58210"/>
    </ligand>
</feature>
<evidence type="ECO:0000313" key="14">
    <source>
        <dbReference type="EMBL" id="SEH93581.1"/>
    </source>
</evidence>
<comment type="subcellular location">
    <subcellularLocation>
        <location evidence="11">Cell membrane</location>
        <topology evidence="11">Peripheral membrane protein</topology>
    </subcellularLocation>
    <subcellularLocation>
        <location evidence="2">Membrane</location>
    </subcellularLocation>
</comment>
<dbReference type="NCBIfam" id="NF003644">
    <property type="entry name" value="PRK05286.1-1"/>
    <property type="match status" value="1"/>
</dbReference>
<evidence type="ECO:0000256" key="8">
    <source>
        <dbReference type="ARBA" id="ARBA00023002"/>
    </source>
</evidence>
<dbReference type="EC" id="1.3.5.2" evidence="11"/>
<keyword evidence="8 11" id="KW-0560">Oxidoreductase</keyword>
<feature type="binding site" evidence="11">
    <location>
        <position position="69"/>
    </location>
    <ligand>
        <name>substrate</name>
    </ligand>
</feature>
<comment type="catalytic activity">
    <reaction evidence="10 11">
        <text>(S)-dihydroorotate + a quinone = orotate + a quinol</text>
        <dbReference type="Rhea" id="RHEA:30187"/>
        <dbReference type="ChEBI" id="CHEBI:24646"/>
        <dbReference type="ChEBI" id="CHEBI:30839"/>
        <dbReference type="ChEBI" id="CHEBI:30864"/>
        <dbReference type="ChEBI" id="CHEBI:132124"/>
        <dbReference type="EC" id="1.3.5.2"/>
    </reaction>
</comment>
<dbReference type="NCBIfam" id="NF003646">
    <property type="entry name" value="PRK05286.1-4"/>
    <property type="match status" value="1"/>
</dbReference>
<evidence type="ECO:0000256" key="12">
    <source>
        <dbReference type="SAM" id="MobiDB-lite"/>
    </source>
</evidence>
<dbReference type="InterPro" id="IPR013785">
    <property type="entry name" value="Aldolase_TIM"/>
</dbReference>
<sequence>MSPLLYKIAKKCLFQLNPETAHTITLAGLRMAERLRILGLIAGTPENDPVELWGLKFPNRVGLAAGMDKEADTIDAFGRLGFGFVEVGTLTPRPQPGNPKPRLFRLIPQEGIINRMGFNNHGIDEGVCNIEKQSTFKGIVGVNIGKNKVTPNDEANHDYLSCLRAAWPVADYIAVNFSSPNTPGLRELQKADSAARLLAVLKAEQSNLVSDTGKKVPLLMKVAPDMEIDQIRELSRVFLDGGLDGLIATNTTLGRGGVERHPRHQEAGGLSGKPLTKRSTEIIQAFAAELGGRIPIIGVGGIMTGDDAVKKLRAGASLVQLYTGFIYKGPNLIGDCVRAMREQSPAAKGGEA</sequence>
<feature type="region of interest" description="Disordered" evidence="12">
    <location>
        <begin position="254"/>
        <end position="274"/>
    </location>
</feature>
<dbReference type="CDD" id="cd04738">
    <property type="entry name" value="DHOD_2_like"/>
    <property type="match status" value="1"/>
</dbReference>
<comment type="cofactor">
    <cofactor evidence="11">
        <name>FMN</name>
        <dbReference type="ChEBI" id="CHEBI:58210"/>
    </cofactor>
    <text evidence="11">Binds 1 FMN per subunit.</text>
</comment>
<dbReference type="GO" id="GO:0005737">
    <property type="term" value="C:cytoplasm"/>
    <property type="evidence" value="ECO:0007669"/>
    <property type="project" value="InterPro"/>
</dbReference>
<dbReference type="PIRSF" id="PIRSF000164">
    <property type="entry name" value="DHO_oxidase"/>
    <property type="match status" value="1"/>
</dbReference>
<proteinExistence type="inferred from homology"/>
<organism evidence="14 15">
    <name type="scientific">Akkermansia glycaniphila</name>
    <dbReference type="NCBI Taxonomy" id="1679444"/>
    <lineage>
        <taxon>Bacteria</taxon>
        <taxon>Pseudomonadati</taxon>
        <taxon>Verrucomicrobiota</taxon>
        <taxon>Verrucomicrobiia</taxon>
        <taxon>Verrucomicrobiales</taxon>
        <taxon>Akkermansiaceae</taxon>
        <taxon>Akkermansia</taxon>
    </lineage>
</organism>
<dbReference type="GO" id="GO:0044205">
    <property type="term" value="P:'de novo' UMP biosynthetic process"/>
    <property type="evidence" value="ECO:0007669"/>
    <property type="project" value="UniProtKB-UniRule"/>
</dbReference>
<feature type="binding site" evidence="11">
    <location>
        <begin position="65"/>
        <end position="69"/>
    </location>
    <ligand>
        <name>FMN</name>
        <dbReference type="ChEBI" id="CHEBI:58210"/>
    </ligand>
</feature>
<evidence type="ECO:0000256" key="11">
    <source>
        <dbReference type="HAMAP-Rule" id="MF_00225"/>
    </source>
</evidence>
<feature type="active site" description="Nucleophile" evidence="11">
    <location>
        <position position="179"/>
    </location>
</feature>
<evidence type="ECO:0000256" key="3">
    <source>
        <dbReference type="ARBA" id="ARBA00005161"/>
    </source>
</evidence>
<dbReference type="HAMAP" id="MF_00225">
    <property type="entry name" value="DHO_dh_type2"/>
    <property type="match status" value="1"/>
</dbReference>
<dbReference type="UniPathway" id="UPA00070">
    <property type="reaction ID" value="UER00946"/>
</dbReference>
<feature type="domain" description="Dihydroorotate dehydrogenase catalytic" evidence="13">
    <location>
        <begin position="50"/>
        <end position="337"/>
    </location>
</feature>
<gene>
    <name evidence="11" type="primary">pyrD</name>
    <name evidence="14" type="ORF">PYTT_1860</name>
</gene>
<accession>A0A1C7PDD9</accession>
<dbReference type="Pfam" id="PF01180">
    <property type="entry name" value="DHO_dh"/>
    <property type="match status" value="1"/>
</dbReference>
<dbReference type="GO" id="GO:0106430">
    <property type="term" value="F:dihydroorotate dehydrogenase (quinone) activity"/>
    <property type="evidence" value="ECO:0007669"/>
    <property type="project" value="UniProtKB-EC"/>
</dbReference>
<dbReference type="GO" id="GO:0006207">
    <property type="term" value="P:'de novo' pyrimidine nucleobase biosynthetic process"/>
    <property type="evidence" value="ECO:0007669"/>
    <property type="project" value="UniProtKB-UniRule"/>
</dbReference>
<feature type="binding site" evidence="11">
    <location>
        <position position="89"/>
    </location>
    <ligand>
        <name>FMN</name>
        <dbReference type="ChEBI" id="CHEBI:58210"/>
    </ligand>
</feature>
<dbReference type="STRING" id="1679444.PYTT_1860"/>
<evidence type="ECO:0000256" key="5">
    <source>
        <dbReference type="ARBA" id="ARBA00022630"/>
    </source>
</evidence>
<feature type="binding site" evidence="11">
    <location>
        <position position="221"/>
    </location>
    <ligand>
        <name>FMN</name>
        <dbReference type="ChEBI" id="CHEBI:58210"/>
    </ligand>
</feature>
<evidence type="ECO:0000256" key="10">
    <source>
        <dbReference type="ARBA" id="ARBA00048639"/>
    </source>
</evidence>
<dbReference type="RefSeq" id="WP_067777822.1">
    <property type="nucleotide sequence ID" value="NZ_LIGX01000041.1"/>
</dbReference>
<evidence type="ECO:0000256" key="4">
    <source>
        <dbReference type="ARBA" id="ARBA00005359"/>
    </source>
</evidence>
<protein>
    <recommendedName>
        <fullName evidence="11">Dihydroorotate dehydrogenase (quinone)</fullName>
        <ecNumber evidence="11">1.3.5.2</ecNumber>
    </recommendedName>
    <alternativeName>
        <fullName evidence="11">DHOdehase</fullName>
        <shortName evidence="11">DHOD</shortName>
        <shortName evidence="11">DHODase</shortName>
    </alternativeName>
    <alternativeName>
        <fullName evidence="11">Dihydroorotate oxidase</fullName>
    </alternativeName>
</protein>
<feature type="binding site" evidence="11">
    <location>
        <position position="176"/>
    </location>
    <ligand>
        <name>FMN</name>
        <dbReference type="ChEBI" id="CHEBI:58210"/>
    </ligand>
</feature>
<dbReference type="PANTHER" id="PTHR48109:SF4">
    <property type="entry name" value="DIHYDROOROTATE DEHYDROGENASE (QUINONE), MITOCHONDRIAL"/>
    <property type="match status" value="1"/>
</dbReference>
<comment type="function">
    <text evidence="1 11">Catalyzes the conversion of dihydroorotate to orotate with quinone as electron acceptor.</text>
</comment>
<comment type="similarity">
    <text evidence="4 11">Belongs to the dihydroorotate dehydrogenase family. Type 2 subfamily.</text>
</comment>
<feature type="binding site" evidence="11">
    <location>
        <begin position="322"/>
        <end position="323"/>
    </location>
    <ligand>
        <name>FMN</name>
        <dbReference type="ChEBI" id="CHEBI:58210"/>
    </ligand>
</feature>
<feature type="compositionally biased region" description="Basic and acidic residues" evidence="12">
    <location>
        <begin position="257"/>
        <end position="266"/>
    </location>
</feature>
<keyword evidence="9 11" id="KW-0472">Membrane</keyword>
<keyword evidence="7 11" id="KW-0665">Pyrimidine biosynthesis</keyword>
<evidence type="ECO:0000256" key="9">
    <source>
        <dbReference type="ARBA" id="ARBA00023136"/>
    </source>
</evidence>
<feature type="binding site" evidence="11">
    <location>
        <begin position="114"/>
        <end position="118"/>
    </location>
    <ligand>
        <name>substrate</name>
    </ligand>
</feature>
<dbReference type="Gene3D" id="3.20.20.70">
    <property type="entry name" value="Aldolase class I"/>
    <property type="match status" value="1"/>
</dbReference>
<evidence type="ECO:0000256" key="2">
    <source>
        <dbReference type="ARBA" id="ARBA00004370"/>
    </source>
</evidence>
<evidence type="ECO:0000256" key="7">
    <source>
        <dbReference type="ARBA" id="ARBA00022975"/>
    </source>
</evidence>
<evidence type="ECO:0000256" key="6">
    <source>
        <dbReference type="ARBA" id="ARBA00022643"/>
    </source>
</evidence>
<keyword evidence="11" id="KW-1003">Cell membrane</keyword>
<dbReference type="AlphaFoldDB" id="A0A1C7PDD9"/>
<feature type="binding site" evidence="11">
    <location>
        <position position="143"/>
    </location>
    <ligand>
        <name>FMN</name>
        <dbReference type="ChEBI" id="CHEBI:58210"/>
    </ligand>
</feature>